<sequence length="64" mass="7410">IALNEWPLLGARIASLNVRVWAKTERQLHRRKDPIVDAQGMDSLSRSGRPFMYDGIYEPTNSRR</sequence>
<evidence type="ECO:0000313" key="1">
    <source>
        <dbReference type="EMBL" id="MFC3579305.1"/>
    </source>
</evidence>
<comment type="caution">
    <text evidence="1">The sequence shown here is derived from an EMBL/GenBank/DDBJ whole genome shotgun (WGS) entry which is preliminary data.</text>
</comment>
<feature type="non-terminal residue" evidence="1">
    <location>
        <position position="1"/>
    </location>
</feature>
<reference evidence="2" key="1">
    <citation type="journal article" date="2019" name="Int. J. Syst. Evol. Microbiol.">
        <title>The Global Catalogue of Microorganisms (GCM) 10K type strain sequencing project: providing services to taxonomists for standard genome sequencing and annotation.</title>
        <authorList>
            <consortium name="The Broad Institute Genomics Platform"/>
            <consortium name="The Broad Institute Genome Sequencing Center for Infectious Disease"/>
            <person name="Wu L."/>
            <person name="Ma J."/>
        </authorList>
    </citation>
    <scope>NUCLEOTIDE SEQUENCE [LARGE SCALE GENOMIC DNA]</scope>
    <source>
        <strain evidence="2">KCTC 42739</strain>
    </source>
</reference>
<accession>A0ABV7SR09</accession>
<dbReference type="EMBL" id="JBHRXP010000001">
    <property type="protein sequence ID" value="MFC3579305.1"/>
    <property type="molecule type" value="Genomic_DNA"/>
</dbReference>
<proteinExistence type="predicted"/>
<keyword evidence="2" id="KW-1185">Reference proteome</keyword>
<evidence type="ECO:0000313" key="2">
    <source>
        <dbReference type="Proteomes" id="UP001595713"/>
    </source>
</evidence>
<gene>
    <name evidence="1" type="ORF">ACFONA_03945</name>
</gene>
<organism evidence="1 2">
    <name type="scientific">Sphingomonas hylomeconis</name>
    <dbReference type="NCBI Taxonomy" id="1395958"/>
    <lineage>
        <taxon>Bacteria</taxon>
        <taxon>Pseudomonadati</taxon>
        <taxon>Pseudomonadota</taxon>
        <taxon>Alphaproteobacteria</taxon>
        <taxon>Sphingomonadales</taxon>
        <taxon>Sphingomonadaceae</taxon>
        <taxon>Sphingomonas</taxon>
    </lineage>
</organism>
<name>A0ABV7SR09_9SPHN</name>
<dbReference type="Proteomes" id="UP001595713">
    <property type="component" value="Unassembled WGS sequence"/>
</dbReference>
<dbReference type="RefSeq" id="WP_380815933.1">
    <property type="nucleotide sequence ID" value="NZ_JBHRXP010000001.1"/>
</dbReference>
<protein>
    <submittedName>
        <fullName evidence="1">Uncharacterized protein</fullName>
    </submittedName>
</protein>